<organism evidence="2 3">
    <name type="scientific">Heligmosomoides polygyrus</name>
    <name type="common">Parasitic roundworm</name>
    <dbReference type="NCBI Taxonomy" id="6339"/>
    <lineage>
        <taxon>Eukaryota</taxon>
        <taxon>Metazoa</taxon>
        <taxon>Ecdysozoa</taxon>
        <taxon>Nematoda</taxon>
        <taxon>Chromadorea</taxon>
        <taxon>Rhabditida</taxon>
        <taxon>Rhabditina</taxon>
        <taxon>Rhabditomorpha</taxon>
        <taxon>Strongyloidea</taxon>
        <taxon>Heligmosomidae</taxon>
        <taxon>Heligmosomoides</taxon>
    </lineage>
</organism>
<dbReference type="GO" id="GO:0008083">
    <property type="term" value="F:growth factor activity"/>
    <property type="evidence" value="ECO:0007669"/>
    <property type="project" value="InterPro"/>
</dbReference>
<sequence length="176" mass="19992">LTEYSLSCPFNAAPQNYTSECVFLEEMMENYYNLYSSCAHGTRKRPWYVALRRTGRSRRGKNARRRRKASHFLVVHYDTPPPRSSGQYDLGELGEPQPPIRFIHDFCLNSDTFSIKLDTFHVKLDTLLNGAVGGGATVACTRYQVPGSDFPPRPTKPSIPPGSVNWYQTCLGRIKR</sequence>
<dbReference type="PANTHER" id="PTHR11486">
    <property type="entry name" value="FIBROBLAST GROWTH FACTOR"/>
    <property type="match status" value="1"/>
</dbReference>
<dbReference type="InterPro" id="IPR002209">
    <property type="entry name" value="Fibroblast_GF_fam"/>
</dbReference>
<reference evidence="3" key="1">
    <citation type="submission" date="2019-09" db="UniProtKB">
        <authorList>
            <consortium name="WormBaseParasite"/>
        </authorList>
    </citation>
    <scope>IDENTIFICATION</scope>
</reference>
<dbReference type="Proteomes" id="UP000050761">
    <property type="component" value="Unassembled WGS sequence"/>
</dbReference>
<dbReference type="InterPro" id="IPR008996">
    <property type="entry name" value="IL1/FGF"/>
</dbReference>
<dbReference type="WBParaSite" id="HPBE_0000435001-mRNA-1">
    <property type="protein sequence ID" value="HPBE_0000435001-mRNA-1"/>
    <property type="gene ID" value="HPBE_0000435001"/>
</dbReference>
<dbReference type="Gene3D" id="2.80.10.50">
    <property type="match status" value="1"/>
</dbReference>
<dbReference type="Pfam" id="PF00167">
    <property type="entry name" value="FGF"/>
    <property type="match status" value="1"/>
</dbReference>
<evidence type="ECO:0000256" key="1">
    <source>
        <dbReference type="ARBA" id="ARBA00007936"/>
    </source>
</evidence>
<keyword evidence="2" id="KW-1185">Reference proteome</keyword>
<name>A0A183FDL7_HELPZ</name>
<dbReference type="InterPro" id="IPR056378">
    <property type="entry name" value="Let-756-like_FGF"/>
</dbReference>
<dbReference type="CDD" id="cd00058">
    <property type="entry name" value="beta-trefoil_FGF"/>
    <property type="match status" value="1"/>
</dbReference>
<evidence type="ECO:0000313" key="2">
    <source>
        <dbReference type="Proteomes" id="UP000050761"/>
    </source>
</evidence>
<dbReference type="SUPFAM" id="SSF50353">
    <property type="entry name" value="Cytokine"/>
    <property type="match status" value="1"/>
</dbReference>
<dbReference type="AlphaFoldDB" id="A0A183FDL7"/>
<comment type="similarity">
    <text evidence="1">Belongs to the heparin-binding growth factors family.</text>
</comment>
<protein>
    <submittedName>
        <fullName evidence="3">FGF</fullName>
    </submittedName>
</protein>
<accession>A0A183FDL7</accession>
<evidence type="ECO:0000313" key="3">
    <source>
        <dbReference type="WBParaSite" id="HPBE_0000435001-mRNA-1"/>
    </source>
</evidence>
<dbReference type="SMART" id="SM00442">
    <property type="entry name" value="FGF"/>
    <property type="match status" value="1"/>
</dbReference>
<proteinExistence type="inferred from homology"/>